<dbReference type="PANTHER" id="PTHR43371:SF1">
    <property type="entry name" value="RIBONUCLEOSIDE-DIPHOSPHATE REDUCTASE"/>
    <property type="match status" value="1"/>
</dbReference>
<keyword evidence="5 12" id="KW-0547">Nucleotide-binding</keyword>
<evidence type="ECO:0000256" key="2">
    <source>
        <dbReference type="ARBA" id="ARBA00007405"/>
    </source>
</evidence>
<dbReference type="EMBL" id="JAGQKZ010000016">
    <property type="protein sequence ID" value="MCA9392041.1"/>
    <property type="molecule type" value="Genomic_DNA"/>
</dbReference>
<dbReference type="AlphaFoldDB" id="A0A955LKK1"/>
<dbReference type="InterPro" id="IPR013509">
    <property type="entry name" value="RNR_lsu_N"/>
</dbReference>
<dbReference type="GO" id="GO:0009263">
    <property type="term" value="P:deoxyribonucleotide biosynthetic process"/>
    <property type="evidence" value="ECO:0007669"/>
    <property type="project" value="UniProtKB-KW"/>
</dbReference>
<keyword evidence="8" id="KW-0215">Deoxyribonucleotide synthesis</keyword>
<evidence type="ECO:0000256" key="12">
    <source>
        <dbReference type="PROSITE-ProRule" id="PRU00492"/>
    </source>
</evidence>
<evidence type="ECO:0000313" key="16">
    <source>
        <dbReference type="Proteomes" id="UP000751518"/>
    </source>
</evidence>
<dbReference type="GO" id="GO:0031419">
    <property type="term" value="F:cobalamin binding"/>
    <property type="evidence" value="ECO:0007669"/>
    <property type="project" value="UniProtKB-KW"/>
</dbReference>
<comment type="cofactor">
    <cofactor evidence="1 13">
        <name>adenosylcob(III)alamin</name>
        <dbReference type="ChEBI" id="CHEBI:18408"/>
    </cofactor>
</comment>
<evidence type="ECO:0000256" key="13">
    <source>
        <dbReference type="RuleBase" id="RU364064"/>
    </source>
</evidence>
<dbReference type="EC" id="1.17.4.1" evidence="13"/>
<organism evidence="15 16">
    <name type="scientific">candidate division WWE3 bacterium</name>
    <dbReference type="NCBI Taxonomy" id="2053526"/>
    <lineage>
        <taxon>Bacteria</taxon>
        <taxon>Katanobacteria</taxon>
    </lineage>
</organism>
<dbReference type="Pfam" id="PF00317">
    <property type="entry name" value="Ribonuc_red_lgN"/>
    <property type="match status" value="1"/>
</dbReference>
<dbReference type="GO" id="GO:0071897">
    <property type="term" value="P:DNA biosynthetic process"/>
    <property type="evidence" value="ECO:0007669"/>
    <property type="project" value="UniProtKB-KW"/>
</dbReference>
<dbReference type="SUPFAM" id="SSF48168">
    <property type="entry name" value="R1 subunit of ribonucleotide reductase, N-terminal domain"/>
    <property type="match status" value="1"/>
</dbReference>
<comment type="catalytic activity">
    <reaction evidence="11 13">
        <text>a 2'-deoxyribonucleoside 5'-diphosphate + [thioredoxin]-disulfide + H2O = a ribonucleoside 5'-diphosphate + [thioredoxin]-dithiol</text>
        <dbReference type="Rhea" id="RHEA:23252"/>
        <dbReference type="Rhea" id="RHEA-COMP:10698"/>
        <dbReference type="Rhea" id="RHEA-COMP:10700"/>
        <dbReference type="ChEBI" id="CHEBI:15377"/>
        <dbReference type="ChEBI" id="CHEBI:29950"/>
        <dbReference type="ChEBI" id="CHEBI:50058"/>
        <dbReference type="ChEBI" id="CHEBI:57930"/>
        <dbReference type="ChEBI" id="CHEBI:73316"/>
        <dbReference type="EC" id="1.17.4.1"/>
    </reaction>
</comment>
<name>A0A955LKK1_UNCKA</name>
<evidence type="ECO:0000313" key="15">
    <source>
        <dbReference type="EMBL" id="MCA9392041.1"/>
    </source>
</evidence>
<dbReference type="Gene3D" id="3.20.70.20">
    <property type="match status" value="1"/>
</dbReference>
<dbReference type="GO" id="GO:0005524">
    <property type="term" value="F:ATP binding"/>
    <property type="evidence" value="ECO:0007669"/>
    <property type="project" value="UniProtKB-UniRule"/>
</dbReference>
<evidence type="ECO:0000256" key="7">
    <source>
        <dbReference type="ARBA" id="ARBA00023002"/>
    </source>
</evidence>
<accession>A0A955LKK1</accession>
<dbReference type="InterPro" id="IPR000788">
    <property type="entry name" value="RNR_lg_C"/>
</dbReference>
<feature type="domain" description="ATP-cone" evidence="14">
    <location>
        <begin position="8"/>
        <end position="103"/>
    </location>
</feature>
<dbReference type="InterPro" id="IPR008926">
    <property type="entry name" value="RNR_R1-su_N"/>
</dbReference>
<keyword evidence="7 13" id="KW-0560">Oxidoreductase</keyword>
<reference evidence="15" key="1">
    <citation type="submission" date="2020-04" db="EMBL/GenBank/DDBJ databases">
        <authorList>
            <person name="Zhang T."/>
        </authorList>
    </citation>
    <scope>NUCLEOTIDE SEQUENCE</scope>
    <source>
        <strain evidence="15">HKST-UBA03</strain>
    </source>
</reference>
<sequence length="719" mass="81720">MPKRNYFKTVRKENGGSRREPFELAKVENSIWTAAQNVGGADRERAKHLTQEVMHLLQAEFPKITEIETRAIGEAVEKVLIEHGHAKTAREFILYRENKKHARKDKSTLGVNDDIGLSYNTLYILKQRYLKRNAKGEILETPLQMWERVARHLASVEKPKVRKKWEKEFLNVLKSFEFTPGSRTITNAGKKKSQLSNCFVWPMEDDINFVFKILHESTLIKKNGGGCGYNFSNIRPEGDVVGGIPELAAGPVRMIEMFDLMTSMFRQEGRYESGNMAVLNANHPDIFNFISAKQNDGYLPKTNISVGITDEFMEAATQNKNWDLVNPRTGEVVNTVKARSILELMAQLAWQTGDPGILNLSAMNRGTALANPLLKKRGMINATNPCGEVPLYPYESCNLGYISLHKMVDEKGEFDFKRLREVMKVAVRMLDNVIEASWFPVKEVTESVRAHRRIGIGCVGWAEALIRMNVAYDSETAYKMAEKVAKTMYESGFEASLELGDEKGPFPLIDDSIWAKKKKQPRNVAIMTFPPSSSNAVICETTFAIEPHFALAYEQNVLGGMRLKHIDPMLLTELKKRGLYSEELMQKIIKNHGSIQGIKEIPQELRNVYKVAHDINWRDHLKMQAAFQKWTDNAITKTINMPSTSTPEDIYDAYVLAWKLGCKGLTVYRDSTKSDQVFEFGGKQDNEDEWKECPDCSGELVKERNCYKCKSCGFSVCER</sequence>
<comment type="caution">
    <text evidence="15">The sequence shown here is derived from an EMBL/GenBank/DDBJ whole genome shotgun (WGS) entry which is preliminary data.</text>
</comment>
<evidence type="ECO:0000256" key="11">
    <source>
        <dbReference type="ARBA" id="ARBA00047754"/>
    </source>
</evidence>
<keyword evidence="6 12" id="KW-0067">ATP-binding</keyword>
<evidence type="ECO:0000256" key="5">
    <source>
        <dbReference type="ARBA" id="ARBA00022741"/>
    </source>
</evidence>
<dbReference type="NCBIfam" id="TIGR02504">
    <property type="entry name" value="NrdJ_Z"/>
    <property type="match status" value="1"/>
</dbReference>
<dbReference type="InterPro" id="IPR050862">
    <property type="entry name" value="RdRp_reductase_class-2"/>
</dbReference>
<dbReference type="InterPro" id="IPR013344">
    <property type="entry name" value="RNR_NrdJ/NrdZ"/>
</dbReference>
<dbReference type="CDD" id="cd02888">
    <property type="entry name" value="RNR_II_dimer"/>
    <property type="match status" value="1"/>
</dbReference>
<dbReference type="Pfam" id="PF03477">
    <property type="entry name" value="ATP-cone"/>
    <property type="match status" value="1"/>
</dbReference>
<evidence type="ECO:0000256" key="9">
    <source>
        <dbReference type="ARBA" id="ARBA00023157"/>
    </source>
</evidence>
<comment type="function">
    <text evidence="13">Catalyzes the reduction of ribonucleotides to deoxyribonucleotides. May function to provide a pool of deoxyribonucleotide precursors for DNA repair during oxygen limitation and/or for immediate growth after restoration of oxygen.</text>
</comment>
<comment type="similarity">
    <text evidence="2 13">Belongs to the ribonucleoside diphosphate reductase class-2 family.</text>
</comment>
<reference evidence="15" key="2">
    <citation type="journal article" date="2021" name="Microbiome">
        <title>Successional dynamics and alternative stable states in a saline activated sludge microbial community over 9 years.</title>
        <authorList>
            <person name="Wang Y."/>
            <person name="Ye J."/>
            <person name="Ju F."/>
            <person name="Liu L."/>
            <person name="Boyd J.A."/>
            <person name="Deng Y."/>
            <person name="Parks D.H."/>
            <person name="Jiang X."/>
            <person name="Yin X."/>
            <person name="Woodcroft B.J."/>
            <person name="Tyson G.W."/>
            <person name="Hugenholtz P."/>
            <person name="Polz M.F."/>
            <person name="Zhang T."/>
        </authorList>
    </citation>
    <scope>NUCLEOTIDE SEQUENCE</scope>
    <source>
        <strain evidence="15">HKST-UBA03</strain>
    </source>
</reference>
<protein>
    <recommendedName>
        <fullName evidence="13">Vitamin B12-dependent ribonucleotide reductase</fullName>
        <ecNumber evidence="13">1.17.4.1</ecNumber>
    </recommendedName>
</protein>
<keyword evidence="9" id="KW-1015">Disulfide bond</keyword>
<evidence type="ECO:0000256" key="3">
    <source>
        <dbReference type="ARBA" id="ARBA00022628"/>
    </source>
</evidence>
<evidence type="ECO:0000256" key="8">
    <source>
        <dbReference type="ARBA" id="ARBA00023116"/>
    </source>
</evidence>
<evidence type="ECO:0000256" key="1">
    <source>
        <dbReference type="ARBA" id="ARBA00001922"/>
    </source>
</evidence>
<evidence type="ECO:0000259" key="14">
    <source>
        <dbReference type="PROSITE" id="PS51161"/>
    </source>
</evidence>
<dbReference type="SUPFAM" id="SSF51998">
    <property type="entry name" value="PFL-like glycyl radical enzymes"/>
    <property type="match status" value="1"/>
</dbReference>
<evidence type="ECO:0000256" key="4">
    <source>
        <dbReference type="ARBA" id="ARBA00022634"/>
    </source>
</evidence>
<dbReference type="PANTHER" id="PTHR43371">
    <property type="entry name" value="VITAMIN B12-DEPENDENT RIBONUCLEOTIDE REDUCTASE"/>
    <property type="match status" value="1"/>
</dbReference>
<dbReference type="Pfam" id="PF02867">
    <property type="entry name" value="Ribonuc_red_lgC"/>
    <property type="match status" value="1"/>
</dbReference>
<keyword evidence="10 13" id="KW-0170">Cobalt</keyword>
<evidence type="ECO:0000256" key="10">
    <source>
        <dbReference type="ARBA" id="ARBA00023285"/>
    </source>
</evidence>
<dbReference type="Proteomes" id="UP000751518">
    <property type="component" value="Unassembled WGS sequence"/>
</dbReference>
<keyword evidence="4 13" id="KW-0237">DNA synthesis</keyword>
<dbReference type="PROSITE" id="PS51161">
    <property type="entry name" value="ATP_CONE"/>
    <property type="match status" value="1"/>
</dbReference>
<evidence type="ECO:0000256" key="6">
    <source>
        <dbReference type="ARBA" id="ARBA00022840"/>
    </source>
</evidence>
<dbReference type="GO" id="GO:0004748">
    <property type="term" value="F:ribonucleoside-diphosphate reductase activity, thioredoxin disulfide as acceptor"/>
    <property type="evidence" value="ECO:0007669"/>
    <property type="project" value="UniProtKB-EC"/>
</dbReference>
<keyword evidence="3 13" id="KW-0846">Cobalamin</keyword>
<gene>
    <name evidence="15" type="ORF">KC614_02440</name>
</gene>
<dbReference type="PRINTS" id="PR01183">
    <property type="entry name" value="RIBORDTASEM1"/>
</dbReference>
<proteinExistence type="inferred from homology"/>
<dbReference type="InterPro" id="IPR005144">
    <property type="entry name" value="ATP-cone_dom"/>
</dbReference>